<dbReference type="EMBL" id="JBBPHU010000010">
    <property type="protein sequence ID" value="KAK7513159.1"/>
    <property type="molecule type" value="Genomic_DNA"/>
</dbReference>
<evidence type="ECO:0000256" key="1">
    <source>
        <dbReference type="SAM" id="Phobius"/>
    </source>
</evidence>
<evidence type="ECO:0000313" key="3">
    <source>
        <dbReference type="Proteomes" id="UP001363622"/>
    </source>
</evidence>
<gene>
    <name evidence="2" type="ORF">IWZ03DRAFT_47429</name>
</gene>
<feature type="transmembrane region" description="Helical" evidence="1">
    <location>
        <begin position="33"/>
        <end position="52"/>
    </location>
</feature>
<reference evidence="2 3" key="1">
    <citation type="submission" date="2024-04" db="EMBL/GenBank/DDBJ databases">
        <title>Phyllosticta paracitricarpa is synonymous to the EU quarantine fungus P. citricarpa based on phylogenomic analyses.</title>
        <authorList>
            <consortium name="Lawrence Berkeley National Laboratory"/>
            <person name="Van Ingen-Buijs V.A."/>
            <person name="Van Westerhoven A.C."/>
            <person name="Haridas S."/>
            <person name="Skiadas P."/>
            <person name="Martin F."/>
            <person name="Groenewald J.Z."/>
            <person name="Crous P.W."/>
            <person name="Seidl M.F."/>
        </authorList>
    </citation>
    <scope>NUCLEOTIDE SEQUENCE [LARGE SCALE GENOMIC DNA]</scope>
    <source>
        <strain evidence="2 3">CBS 123371</strain>
    </source>
</reference>
<name>A0ABR1KJU1_9PEZI</name>
<comment type="caution">
    <text evidence="2">The sequence shown here is derived from an EMBL/GenBank/DDBJ whole genome shotgun (WGS) entry which is preliminary data.</text>
</comment>
<proteinExistence type="predicted"/>
<protein>
    <submittedName>
        <fullName evidence="2">Uncharacterized protein</fullName>
    </submittedName>
</protein>
<keyword evidence="3" id="KW-1185">Reference proteome</keyword>
<dbReference type="Proteomes" id="UP001363622">
    <property type="component" value="Unassembled WGS sequence"/>
</dbReference>
<keyword evidence="1" id="KW-0812">Transmembrane</keyword>
<keyword evidence="1" id="KW-0472">Membrane</keyword>
<sequence>MCRRARACLACLILFFPLEENPGLRCVVAVGGYIFGSLILFVTLTFGSSVLTRRCPRRWISLRRGGRAGRRLATYMMGWAAKEDALGR</sequence>
<keyword evidence="1" id="KW-1133">Transmembrane helix</keyword>
<organism evidence="2 3">
    <name type="scientific">Phyllosticta citriasiana</name>
    <dbReference type="NCBI Taxonomy" id="595635"/>
    <lineage>
        <taxon>Eukaryota</taxon>
        <taxon>Fungi</taxon>
        <taxon>Dikarya</taxon>
        <taxon>Ascomycota</taxon>
        <taxon>Pezizomycotina</taxon>
        <taxon>Dothideomycetes</taxon>
        <taxon>Dothideomycetes incertae sedis</taxon>
        <taxon>Botryosphaeriales</taxon>
        <taxon>Phyllostictaceae</taxon>
        <taxon>Phyllosticta</taxon>
    </lineage>
</organism>
<accession>A0ABR1KJU1</accession>
<evidence type="ECO:0000313" key="2">
    <source>
        <dbReference type="EMBL" id="KAK7513159.1"/>
    </source>
</evidence>